<dbReference type="EMBL" id="PDNB01000061">
    <property type="protein sequence ID" value="PGH12216.1"/>
    <property type="molecule type" value="Genomic_DNA"/>
</dbReference>
<evidence type="ECO:0000256" key="5">
    <source>
        <dbReference type="ARBA" id="ARBA00022856"/>
    </source>
</evidence>
<evidence type="ECO:0000256" key="4">
    <source>
        <dbReference type="ARBA" id="ARBA00022692"/>
    </source>
</evidence>
<evidence type="ECO:0000256" key="3">
    <source>
        <dbReference type="ARBA" id="ARBA00022448"/>
    </source>
</evidence>
<accession>A0A2B7XSM8</accession>
<dbReference type="GO" id="GO:0016020">
    <property type="term" value="C:membrane"/>
    <property type="evidence" value="ECO:0007669"/>
    <property type="project" value="UniProtKB-SubCell"/>
</dbReference>
<keyword evidence="6" id="KW-0653">Protein transport</keyword>
<evidence type="ECO:0000256" key="1">
    <source>
        <dbReference type="ARBA" id="ARBA00004141"/>
    </source>
</evidence>
<dbReference type="OrthoDB" id="9986677at2759"/>
<comment type="caution">
    <text evidence="10">The sequence shown here is derived from an EMBL/GenBank/DDBJ whole genome shotgun (WGS) entry which is preliminary data.</text>
</comment>
<comment type="subcellular location">
    <subcellularLocation>
        <location evidence="1">Membrane</location>
        <topology evidence="1">Multi-pass membrane protein</topology>
    </subcellularLocation>
</comment>
<keyword evidence="8 9" id="KW-0472">Membrane</keyword>
<evidence type="ECO:0000313" key="11">
    <source>
        <dbReference type="Proteomes" id="UP000223968"/>
    </source>
</evidence>
<dbReference type="PANTHER" id="PTHR22601">
    <property type="entry name" value="ISP4 LIKE PROTEIN"/>
    <property type="match status" value="1"/>
</dbReference>
<dbReference type="Proteomes" id="UP000223968">
    <property type="component" value="Unassembled WGS sequence"/>
</dbReference>
<protein>
    <recommendedName>
        <fullName evidence="12">OPT family small oligopeptide transporter</fullName>
    </recommendedName>
</protein>
<dbReference type="InterPro" id="IPR004648">
    <property type="entry name" value="Oligpept_transpt"/>
</dbReference>
<keyword evidence="4 9" id="KW-0812">Transmembrane</keyword>
<keyword evidence="11" id="KW-1185">Reference proteome</keyword>
<evidence type="ECO:0000256" key="9">
    <source>
        <dbReference type="SAM" id="Phobius"/>
    </source>
</evidence>
<dbReference type="GO" id="GO:0035673">
    <property type="term" value="F:oligopeptide transmembrane transporter activity"/>
    <property type="evidence" value="ECO:0007669"/>
    <property type="project" value="InterPro"/>
</dbReference>
<sequence>MNWTLGNINEVCTPDQKASFTCPNGKTFFSSSAIVWVVLILGALPVLSYVLIRMFPGSPALLLNAPVILGAMAWLPPATPLSFASWAIVGLIFNYWIRGRWSGWWQNYNYISSAALDTGLVVSTIVIFFTITFPNVEFPNWWGNRVPYETLDYNYEAVLKTVGEGETFGPKTWKL</sequence>
<keyword evidence="5" id="KW-0571">Peptide transport</keyword>
<keyword evidence="3" id="KW-0813">Transport</keyword>
<evidence type="ECO:0000256" key="7">
    <source>
        <dbReference type="ARBA" id="ARBA00022989"/>
    </source>
</evidence>
<dbReference type="InterPro" id="IPR004813">
    <property type="entry name" value="OPT"/>
</dbReference>
<evidence type="ECO:0000256" key="6">
    <source>
        <dbReference type="ARBA" id="ARBA00022927"/>
    </source>
</evidence>
<dbReference type="GO" id="GO:0015031">
    <property type="term" value="P:protein transport"/>
    <property type="evidence" value="ECO:0007669"/>
    <property type="project" value="UniProtKB-KW"/>
</dbReference>
<keyword evidence="7 9" id="KW-1133">Transmembrane helix</keyword>
<feature type="transmembrane region" description="Helical" evidence="9">
    <location>
        <begin position="81"/>
        <end position="97"/>
    </location>
</feature>
<feature type="transmembrane region" description="Helical" evidence="9">
    <location>
        <begin position="109"/>
        <end position="133"/>
    </location>
</feature>
<organism evidence="10 11">
    <name type="scientific">Helicocarpus griseus UAMH5409</name>
    <dbReference type="NCBI Taxonomy" id="1447875"/>
    <lineage>
        <taxon>Eukaryota</taxon>
        <taxon>Fungi</taxon>
        <taxon>Dikarya</taxon>
        <taxon>Ascomycota</taxon>
        <taxon>Pezizomycotina</taxon>
        <taxon>Eurotiomycetes</taxon>
        <taxon>Eurotiomycetidae</taxon>
        <taxon>Onygenales</taxon>
        <taxon>Ajellomycetaceae</taxon>
        <taxon>Helicocarpus</taxon>
    </lineage>
</organism>
<dbReference type="Pfam" id="PF03169">
    <property type="entry name" value="OPT"/>
    <property type="match status" value="1"/>
</dbReference>
<dbReference type="AlphaFoldDB" id="A0A2B7XSM8"/>
<name>A0A2B7XSM8_9EURO</name>
<reference evidence="10 11" key="1">
    <citation type="submission" date="2017-10" db="EMBL/GenBank/DDBJ databases">
        <title>Comparative genomics in systemic dimorphic fungi from Ajellomycetaceae.</title>
        <authorList>
            <person name="Munoz J.F."/>
            <person name="Mcewen J.G."/>
            <person name="Clay O.K."/>
            <person name="Cuomo C.A."/>
        </authorList>
    </citation>
    <scope>NUCLEOTIDE SEQUENCE [LARGE SCALE GENOMIC DNA]</scope>
    <source>
        <strain evidence="10 11">UAMH5409</strain>
    </source>
</reference>
<proteinExistence type="inferred from homology"/>
<evidence type="ECO:0000313" key="10">
    <source>
        <dbReference type="EMBL" id="PGH12216.1"/>
    </source>
</evidence>
<evidence type="ECO:0000256" key="2">
    <source>
        <dbReference type="ARBA" id="ARBA00008807"/>
    </source>
</evidence>
<comment type="similarity">
    <text evidence="2">Belongs to the oligopeptide OPT transporter family.</text>
</comment>
<feature type="transmembrane region" description="Helical" evidence="9">
    <location>
        <begin position="33"/>
        <end position="52"/>
    </location>
</feature>
<evidence type="ECO:0008006" key="12">
    <source>
        <dbReference type="Google" id="ProtNLM"/>
    </source>
</evidence>
<gene>
    <name evidence="10" type="ORF">AJ79_04396</name>
</gene>
<evidence type="ECO:0000256" key="8">
    <source>
        <dbReference type="ARBA" id="ARBA00023136"/>
    </source>
</evidence>